<dbReference type="OrthoDB" id="5569432at2"/>
<gene>
    <name evidence="2" type="ORF">SAMN02949497_3320</name>
</gene>
<accession>A0A1Y6D5X0</accession>
<dbReference type="EMBL" id="FXAM01000001">
    <property type="protein sequence ID" value="SMF95942.1"/>
    <property type="molecule type" value="Genomic_DNA"/>
</dbReference>
<protein>
    <submittedName>
        <fullName evidence="2">Uncharacterized protein</fullName>
    </submittedName>
</protein>
<reference evidence="2 3" key="1">
    <citation type="submission" date="2016-12" db="EMBL/GenBank/DDBJ databases">
        <authorList>
            <person name="Song W.-J."/>
            <person name="Kurnit D.M."/>
        </authorList>
    </citation>
    <scope>NUCLEOTIDE SEQUENCE [LARGE SCALE GENOMIC DNA]</scope>
    <source>
        <strain evidence="2 3">175</strain>
    </source>
</reference>
<organism evidence="2 3">
    <name type="scientific">Methylomagnum ishizawai</name>
    <dbReference type="NCBI Taxonomy" id="1760988"/>
    <lineage>
        <taxon>Bacteria</taxon>
        <taxon>Pseudomonadati</taxon>
        <taxon>Pseudomonadota</taxon>
        <taxon>Gammaproteobacteria</taxon>
        <taxon>Methylococcales</taxon>
        <taxon>Methylococcaceae</taxon>
        <taxon>Methylomagnum</taxon>
    </lineage>
</organism>
<evidence type="ECO:0000313" key="2">
    <source>
        <dbReference type="EMBL" id="SMF95942.1"/>
    </source>
</evidence>
<sequence length="147" mass="16234">MKILAAVMALFAVIYFLPAFTSRTYELSGGDRAAIYRSAVKVKRTLPTDQRVLFDTSMLLLDKIKSGEGPDAFADAVGGKTPEEVIEMAKHEVNVKIAAGDPEFKQYASWEDMVAKLTDDGHKKTPAKPSEPEDAPLRNYSREGRPE</sequence>
<name>A0A1Y6D5X0_9GAMM</name>
<dbReference type="RefSeq" id="WP_085214594.1">
    <property type="nucleotide sequence ID" value="NZ_FXAM01000001.1"/>
</dbReference>
<evidence type="ECO:0000313" key="3">
    <source>
        <dbReference type="Proteomes" id="UP000192923"/>
    </source>
</evidence>
<evidence type="ECO:0000256" key="1">
    <source>
        <dbReference type="SAM" id="MobiDB-lite"/>
    </source>
</evidence>
<dbReference type="AlphaFoldDB" id="A0A1Y6D5X0"/>
<keyword evidence="3" id="KW-1185">Reference proteome</keyword>
<feature type="region of interest" description="Disordered" evidence="1">
    <location>
        <begin position="118"/>
        <end position="147"/>
    </location>
</feature>
<proteinExistence type="predicted"/>
<dbReference type="Proteomes" id="UP000192923">
    <property type="component" value="Unassembled WGS sequence"/>
</dbReference>